<evidence type="ECO:0000256" key="4">
    <source>
        <dbReference type="PIRSR" id="PIRSR000097-2"/>
    </source>
</evidence>
<name>A0A8H7S1L9_9FUNG</name>
<organism evidence="7 8">
    <name type="scientific">Circinella minor</name>
    <dbReference type="NCBI Taxonomy" id="1195481"/>
    <lineage>
        <taxon>Eukaryota</taxon>
        <taxon>Fungi</taxon>
        <taxon>Fungi incertae sedis</taxon>
        <taxon>Mucoromycota</taxon>
        <taxon>Mucoromycotina</taxon>
        <taxon>Mucoromycetes</taxon>
        <taxon>Mucorales</taxon>
        <taxon>Lichtheimiaceae</taxon>
        <taxon>Circinella</taxon>
    </lineage>
</organism>
<evidence type="ECO:0000259" key="6">
    <source>
        <dbReference type="Pfam" id="PF00248"/>
    </source>
</evidence>
<dbReference type="InterPro" id="IPR018170">
    <property type="entry name" value="Aldo/ket_reductase_CS"/>
</dbReference>
<feature type="site" description="Lowers pKa of active site Tyr" evidence="5">
    <location>
        <position position="81"/>
    </location>
</feature>
<keyword evidence="2" id="KW-0560">Oxidoreductase</keyword>
<sequence>MTQEQHIVLNRTGQKMPLCGFGCWKVDPADAEETIYNAIKAGVRLIDGAGDYGNEVEVGRGINKAIKEGIVKREDLFVVTKLWNTFHAKENVRPAFDKQLQDMGLSYVDLYLIHFPVPLKHVAIDAAYPPGWYQIGAKDIEFERSPMQDLWREMEKIAESGDAKNIGISNFNVQLILDLLTYANIKPATLQVELHPYLQQKRLVEWVQKQGIAVTAYSSFGPASFIQLTDDGKTAEPLLGHPVIKTIAEKHGKSTAQVLLRWSLDRNVAVIPKSMNVERTKSNLDIFNFTLTEEDLAAIAKLELGLRFNNPDSYGFELPLWS</sequence>
<evidence type="ECO:0000256" key="5">
    <source>
        <dbReference type="PIRSR" id="PIRSR000097-3"/>
    </source>
</evidence>
<dbReference type="PIRSF" id="PIRSF000097">
    <property type="entry name" value="AKR"/>
    <property type="match status" value="1"/>
</dbReference>
<comment type="similarity">
    <text evidence="1">Belongs to the aldo/keto reductase family.</text>
</comment>
<feature type="binding site" evidence="4">
    <location>
        <position position="114"/>
    </location>
    <ligand>
        <name>substrate</name>
    </ligand>
</feature>
<dbReference type="AlphaFoldDB" id="A0A8H7S1L9"/>
<dbReference type="PRINTS" id="PR00069">
    <property type="entry name" value="ALDKETRDTASE"/>
</dbReference>
<keyword evidence="8" id="KW-1185">Reference proteome</keyword>
<evidence type="ECO:0000256" key="2">
    <source>
        <dbReference type="ARBA" id="ARBA00023002"/>
    </source>
</evidence>
<dbReference type="EMBL" id="JAEPRB010000138">
    <property type="protein sequence ID" value="KAG2220503.1"/>
    <property type="molecule type" value="Genomic_DNA"/>
</dbReference>
<dbReference type="PANTHER" id="PTHR11732">
    <property type="entry name" value="ALDO/KETO REDUCTASE"/>
    <property type="match status" value="1"/>
</dbReference>
<evidence type="ECO:0000256" key="3">
    <source>
        <dbReference type="PIRSR" id="PIRSR000097-1"/>
    </source>
</evidence>
<dbReference type="GO" id="GO:0016491">
    <property type="term" value="F:oxidoreductase activity"/>
    <property type="evidence" value="ECO:0007669"/>
    <property type="project" value="UniProtKB-KW"/>
</dbReference>
<dbReference type="InterPro" id="IPR020471">
    <property type="entry name" value="AKR"/>
</dbReference>
<dbReference type="Gene3D" id="3.20.20.100">
    <property type="entry name" value="NADP-dependent oxidoreductase domain"/>
    <property type="match status" value="1"/>
</dbReference>
<feature type="active site" description="Proton donor" evidence="3">
    <location>
        <position position="52"/>
    </location>
</feature>
<dbReference type="SUPFAM" id="SSF51430">
    <property type="entry name" value="NAD(P)-linked oxidoreductase"/>
    <property type="match status" value="1"/>
</dbReference>
<reference evidence="7 8" key="1">
    <citation type="submission" date="2020-12" db="EMBL/GenBank/DDBJ databases">
        <title>Metabolic potential, ecology and presence of endohyphal bacteria is reflected in genomic diversity of Mucoromycotina.</title>
        <authorList>
            <person name="Muszewska A."/>
            <person name="Okrasinska A."/>
            <person name="Steczkiewicz K."/>
            <person name="Drgas O."/>
            <person name="Orlowska M."/>
            <person name="Perlinska-Lenart U."/>
            <person name="Aleksandrzak-Piekarczyk T."/>
            <person name="Szatraj K."/>
            <person name="Zielenkiewicz U."/>
            <person name="Pilsyk S."/>
            <person name="Malc E."/>
            <person name="Mieczkowski P."/>
            <person name="Kruszewska J.S."/>
            <person name="Biernat P."/>
            <person name="Pawlowska J."/>
        </authorList>
    </citation>
    <scope>NUCLEOTIDE SEQUENCE [LARGE SCALE GENOMIC DNA]</scope>
    <source>
        <strain evidence="7 8">CBS 142.35</strain>
    </source>
</reference>
<dbReference type="PROSITE" id="PS00063">
    <property type="entry name" value="ALDOKETO_REDUCTASE_3"/>
    <property type="match status" value="1"/>
</dbReference>
<dbReference type="Proteomes" id="UP000646827">
    <property type="component" value="Unassembled WGS sequence"/>
</dbReference>
<feature type="domain" description="NADP-dependent oxidoreductase" evidence="6">
    <location>
        <begin position="24"/>
        <end position="302"/>
    </location>
</feature>
<accession>A0A8H7S1L9</accession>
<proteinExistence type="inferred from homology"/>
<evidence type="ECO:0000313" key="8">
    <source>
        <dbReference type="Proteomes" id="UP000646827"/>
    </source>
</evidence>
<dbReference type="FunFam" id="3.20.20.100:FF:000007">
    <property type="entry name" value="NAD(P)H-dependent D-xylose reductase xyl1"/>
    <property type="match status" value="1"/>
</dbReference>
<dbReference type="PROSITE" id="PS00062">
    <property type="entry name" value="ALDOKETO_REDUCTASE_2"/>
    <property type="match status" value="1"/>
</dbReference>
<evidence type="ECO:0000256" key="1">
    <source>
        <dbReference type="ARBA" id="ARBA00007905"/>
    </source>
</evidence>
<dbReference type="OrthoDB" id="416253at2759"/>
<protein>
    <recommendedName>
        <fullName evidence="6">NADP-dependent oxidoreductase domain-containing protein</fullName>
    </recommendedName>
</protein>
<evidence type="ECO:0000313" key="7">
    <source>
        <dbReference type="EMBL" id="KAG2220503.1"/>
    </source>
</evidence>
<gene>
    <name evidence="7" type="ORF">INT45_000914</name>
</gene>
<dbReference type="InterPro" id="IPR036812">
    <property type="entry name" value="NAD(P)_OxRdtase_dom_sf"/>
</dbReference>
<comment type="caution">
    <text evidence="7">The sequence shown here is derived from an EMBL/GenBank/DDBJ whole genome shotgun (WGS) entry which is preliminary data.</text>
</comment>
<dbReference type="Pfam" id="PF00248">
    <property type="entry name" value="Aldo_ket_red"/>
    <property type="match status" value="1"/>
</dbReference>
<dbReference type="InterPro" id="IPR023210">
    <property type="entry name" value="NADP_OxRdtase_dom"/>
</dbReference>